<comment type="subcellular location">
    <subcellularLocation>
        <location evidence="1">Cell membrane</location>
        <topology evidence="1">Multi-pass membrane protein</topology>
    </subcellularLocation>
</comment>
<evidence type="ECO:0000313" key="9">
    <source>
        <dbReference type="Proteomes" id="UP000033451"/>
    </source>
</evidence>
<feature type="transmembrane region" description="Helical" evidence="7">
    <location>
        <begin position="189"/>
        <end position="213"/>
    </location>
</feature>
<keyword evidence="6" id="KW-0175">Coiled coil</keyword>
<sequence>MTTDRGRTDPADEERELAERVRARLQDAQRVVRERLDEPIAQATRVTRRTLGWFPVRVWRLFLQRNGLLLAAGMSYQSLFAIFAVLYLAFAAVGLWLGGSPQAVQGLIDLINRYIPGLIGGESSLVSTDQVQDVASGGRGLLGVTGAVAAIVVIWTAIGFVTYARRAVRDIFGLPYDSRSYVLLKARDFLAALVFGVALLLGAVVGSFTTWAIDLVWSLLGLDGDSFWSSVSVRGASLLVAFVINSAALAALYRFLIGAALRWRRILPGSLMGGAALAVVQLGAGLLLLYAPRNPLLATFTAFIGFLLLFRVVGVVILVASAWIAVAAADRHVAIVPTSDAERRAIEREARLVVARVDLRRARQEQTEAPWWRSRAARRRVAQAELEVEQLEAEDGEDVGGRR</sequence>
<evidence type="ECO:0000256" key="3">
    <source>
        <dbReference type="ARBA" id="ARBA00022692"/>
    </source>
</evidence>
<dbReference type="Pfam" id="PF03631">
    <property type="entry name" value="Virul_fac_BrkB"/>
    <property type="match status" value="1"/>
</dbReference>
<keyword evidence="2" id="KW-1003">Cell membrane</keyword>
<keyword evidence="9" id="KW-1185">Reference proteome</keyword>
<evidence type="ECO:0000256" key="5">
    <source>
        <dbReference type="ARBA" id="ARBA00023136"/>
    </source>
</evidence>
<feature type="transmembrane region" description="Helical" evidence="7">
    <location>
        <begin position="297"/>
        <end position="326"/>
    </location>
</feature>
<dbReference type="Proteomes" id="UP000033451">
    <property type="component" value="Unassembled WGS sequence"/>
</dbReference>
<feature type="transmembrane region" description="Helical" evidence="7">
    <location>
        <begin position="233"/>
        <end position="257"/>
    </location>
</feature>
<feature type="transmembrane region" description="Helical" evidence="7">
    <location>
        <begin position="269"/>
        <end position="291"/>
    </location>
</feature>
<organism evidence="8 9">
    <name type="scientific">Microbacterium ginsengisoli</name>
    <dbReference type="NCBI Taxonomy" id="400772"/>
    <lineage>
        <taxon>Bacteria</taxon>
        <taxon>Bacillati</taxon>
        <taxon>Actinomycetota</taxon>
        <taxon>Actinomycetes</taxon>
        <taxon>Micrococcales</taxon>
        <taxon>Microbacteriaceae</taxon>
        <taxon>Microbacterium</taxon>
    </lineage>
</organism>
<dbReference type="InterPro" id="IPR017039">
    <property type="entry name" value="Virul_fac_BrkB"/>
</dbReference>
<dbReference type="EMBL" id="JYIY01000078">
    <property type="protein sequence ID" value="KJL35554.1"/>
    <property type="molecule type" value="Genomic_DNA"/>
</dbReference>
<evidence type="ECO:0000256" key="1">
    <source>
        <dbReference type="ARBA" id="ARBA00004651"/>
    </source>
</evidence>
<dbReference type="STRING" id="400772.RR49_02313"/>
<feature type="coiled-coil region" evidence="6">
    <location>
        <begin position="11"/>
        <end position="38"/>
    </location>
</feature>
<dbReference type="RefSeq" id="WP_048808894.1">
    <property type="nucleotide sequence ID" value="NZ_JYIY01000078.1"/>
</dbReference>
<proteinExistence type="predicted"/>
<evidence type="ECO:0000313" key="8">
    <source>
        <dbReference type="EMBL" id="KJL35554.1"/>
    </source>
</evidence>
<dbReference type="GO" id="GO:0005886">
    <property type="term" value="C:plasma membrane"/>
    <property type="evidence" value="ECO:0007669"/>
    <property type="project" value="UniProtKB-SubCell"/>
</dbReference>
<dbReference type="PANTHER" id="PTHR30213">
    <property type="entry name" value="INNER MEMBRANE PROTEIN YHJD"/>
    <property type="match status" value="1"/>
</dbReference>
<dbReference type="PATRIC" id="fig|400772.4.peg.2325"/>
<feature type="transmembrane region" description="Helical" evidence="7">
    <location>
        <begin position="67"/>
        <end position="97"/>
    </location>
</feature>
<evidence type="ECO:0000256" key="6">
    <source>
        <dbReference type="SAM" id="Coils"/>
    </source>
</evidence>
<feature type="transmembrane region" description="Helical" evidence="7">
    <location>
        <begin position="141"/>
        <end position="164"/>
    </location>
</feature>
<name>A0A0F0LS75_9MICO</name>
<reference evidence="8 9" key="1">
    <citation type="submission" date="2015-02" db="EMBL/GenBank/DDBJ databases">
        <title>Draft genome sequences of ten Microbacterium spp. with emphasis on heavy metal contaminated environments.</title>
        <authorList>
            <person name="Corretto E."/>
        </authorList>
    </citation>
    <scope>NUCLEOTIDE SEQUENCE [LARGE SCALE GENOMIC DNA]</scope>
    <source>
        <strain evidence="8 9">DSM 18659</strain>
    </source>
</reference>
<dbReference type="PANTHER" id="PTHR30213:SF1">
    <property type="entry name" value="INNER MEMBRANE PROTEIN YHJD"/>
    <property type="match status" value="1"/>
</dbReference>
<comment type="caution">
    <text evidence="8">The sequence shown here is derived from an EMBL/GenBank/DDBJ whole genome shotgun (WGS) entry which is preliminary data.</text>
</comment>
<keyword evidence="3 7" id="KW-0812">Transmembrane</keyword>
<protein>
    <submittedName>
        <fullName evidence="8">Inner membrane protein YhjD</fullName>
    </submittedName>
</protein>
<evidence type="ECO:0000256" key="4">
    <source>
        <dbReference type="ARBA" id="ARBA00022989"/>
    </source>
</evidence>
<evidence type="ECO:0000256" key="7">
    <source>
        <dbReference type="SAM" id="Phobius"/>
    </source>
</evidence>
<keyword evidence="5 7" id="KW-0472">Membrane</keyword>
<accession>A0A0F0LS75</accession>
<gene>
    <name evidence="8" type="primary">yhjD</name>
    <name evidence="8" type="ORF">RR49_02313</name>
</gene>
<keyword evidence="4 7" id="KW-1133">Transmembrane helix</keyword>
<evidence type="ECO:0000256" key="2">
    <source>
        <dbReference type="ARBA" id="ARBA00022475"/>
    </source>
</evidence>
<dbReference type="AlphaFoldDB" id="A0A0F0LS75"/>